<comment type="caution">
    <text evidence="3">The sequence shown here is derived from an EMBL/GenBank/DDBJ whole genome shotgun (WGS) entry which is preliminary data.</text>
</comment>
<dbReference type="Pfam" id="PF08547">
    <property type="entry name" value="CIA30"/>
    <property type="match status" value="1"/>
</dbReference>
<gene>
    <name evidence="3" type="ORF">LCGC14_0217890</name>
</gene>
<sequence length="164" mass="18813">MSEVLSIFKFNKASKIKEWHIVNDDVMGGLSMGLIQINPQGNGVFSGHVSLKNNGGFCLVRHDLERITVDTFSAFVIRLKGDGKKYAFRCKSGEHQRHTYSYDFKPSKEWQTIEIPFKEMEPVFRGEELKLPNYHGDYLAQIAIIIKNGIEEDFTLEIESIQLK</sequence>
<protein>
    <recommendedName>
        <fullName evidence="2">NADH:ubiquinone oxidoreductase intermediate-associated protein 30 domain-containing protein</fullName>
    </recommendedName>
</protein>
<evidence type="ECO:0000259" key="2">
    <source>
        <dbReference type="Pfam" id="PF08547"/>
    </source>
</evidence>
<reference evidence="3" key="1">
    <citation type="journal article" date="2015" name="Nature">
        <title>Complex archaea that bridge the gap between prokaryotes and eukaryotes.</title>
        <authorList>
            <person name="Spang A."/>
            <person name="Saw J.H."/>
            <person name="Jorgensen S.L."/>
            <person name="Zaremba-Niedzwiedzka K."/>
            <person name="Martijn J."/>
            <person name="Lind A.E."/>
            <person name="van Eijk R."/>
            <person name="Schleper C."/>
            <person name="Guy L."/>
            <person name="Ettema T.J."/>
        </authorList>
    </citation>
    <scope>NUCLEOTIDE SEQUENCE</scope>
</reference>
<dbReference type="SUPFAM" id="SSF49785">
    <property type="entry name" value="Galactose-binding domain-like"/>
    <property type="match status" value="1"/>
</dbReference>
<name>A0A0F9WYD6_9ZZZZ</name>
<feature type="domain" description="NADH:ubiquinone oxidoreductase intermediate-associated protein 30" evidence="2">
    <location>
        <begin position="8"/>
        <end position="158"/>
    </location>
</feature>
<evidence type="ECO:0000313" key="3">
    <source>
        <dbReference type="EMBL" id="KKN91456.1"/>
    </source>
</evidence>
<dbReference type="AlphaFoldDB" id="A0A0F9WYD6"/>
<comment type="similarity">
    <text evidence="1">Belongs to the CIA30 family.</text>
</comment>
<dbReference type="InterPro" id="IPR013857">
    <property type="entry name" value="NADH-UbQ_OxRdtase-assoc_prot30"/>
</dbReference>
<dbReference type="InterPro" id="IPR039131">
    <property type="entry name" value="NDUFAF1"/>
</dbReference>
<dbReference type="InterPro" id="IPR008979">
    <property type="entry name" value="Galactose-bd-like_sf"/>
</dbReference>
<dbReference type="PANTHER" id="PTHR13194:SF19">
    <property type="entry name" value="NAD(P)-BINDING ROSSMANN-FOLD SUPERFAMILY PROTEIN"/>
    <property type="match status" value="1"/>
</dbReference>
<proteinExistence type="inferred from homology"/>
<evidence type="ECO:0000256" key="1">
    <source>
        <dbReference type="ARBA" id="ARBA00007884"/>
    </source>
</evidence>
<dbReference type="EMBL" id="LAZR01000103">
    <property type="protein sequence ID" value="KKN91456.1"/>
    <property type="molecule type" value="Genomic_DNA"/>
</dbReference>
<accession>A0A0F9WYD6</accession>
<organism evidence="3">
    <name type="scientific">marine sediment metagenome</name>
    <dbReference type="NCBI Taxonomy" id="412755"/>
    <lineage>
        <taxon>unclassified sequences</taxon>
        <taxon>metagenomes</taxon>
        <taxon>ecological metagenomes</taxon>
    </lineage>
</organism>
<dbReference type="PANTHER" id="PTHR13194">
    <property type="entry name" value="COMPLEX I INTERMEDIATE-ASSOCIATED PROTEIN 30"/>
    <property type="match status" value="1"/>
</dbReference>